<evidence type="ECO:0000256" key="3">
    <source>
        <dbReference type="SAM" id="MobiDB-lite"/>
    </source>
</evidence>
<dbReference type="PANTHER" id="PTHR10288">
    <property type="entry name" value="KH DOMAIN CONTAINING RNA BINDING PROTEIN"/>
    <property type="match status" value="1"/>
</dbReference>
<dbReference type="Gene3D" id="3.30.1370.10">
    <property type="entry name" value="K Homology domain, type 1"/>
    <property type="match status" value="1"/>
</dbReference>
<evidence type="ECO:0000313" key="5">
    <source>
        <dbReference type="EMBL" id="ABK24418.1"/>
    </source>
</evidence>
<keyword evidence="2" id="KW-0694">RNA-binding</keyword>
<feature type="domain" description="K Homology" evidence="4">
    <location>
        <begin position="357"/>
        <end position="427"/>
    </location>
</feature>
<sequence>MFSSARVQNTVYPVTRIDSAGIYRPPYTGRGQPGNMATASVETMQEQSDMIGMARSTNLSQKRGRDDEIGAGLTDKKWPGWPGDNVFRLLVPTQMVGGIIGRKGEFVKKMCEETRSRIKILEGLRGTPERTVMVSAKEEPEAPVSPAMDGILRVHKRIIEGGPDGRGELGRAQQGGSGTISTRLLVAGTQAGSLIGRQGATIKAIQEGSGAIVRVLAAEDLPFCALADDRLVEVQGEAGSVHKAVELIVSHLRKFLVDRSVLPLFEADRTIGNQPQIEENLPHQSWGHNQSSSVPSSGGAGLGNTQYMSSAFQHDNYYPPSDLPLESQGHHGLSVYGRDPSLAGHSVANPPPAPVITQVTQHMQIPLSYADAIIGTAGANISYMRRNSGATIAVQETRGVPGEMTVEIRGTATQVQTAQQLIQNFMAGASGPPANTYSSVDSGYNSYPTQNSMYSSPQPNTGHAGHSTGGYVSHYNSNYGY</sequence>
<dbReference type="InterPro" id="IPR036612">
    <property type="entry name" value="KH_dom_type_1_sf"/>
</dbReference>
<dbReference type="PROSITE" id="PS50084">
    <property type="entry name" value="KH_TYPE_1"/>
    <property type="match status" value="3"/>
</dbReference>
<dbReference type="CDD" id="cd22459">
    <property type="entry name" value="KH-I_PEPPER_rpt1_like"/>
    <property type="match status" value="1"/>
</dbReference>
<reference evidence="5" key="1">
    <citation type="journal article" date="2008" name="BMC Genomics">
        <title>A conifer genomics resource of 200,000 spruce (Picea spp.) ESTs and 6,464 high-quality, sequence-finished full-length cDNAs for Sitka spruce (Picea sitchensis).</title>
        <authorList>
            <person name="Ralph S.G."/>
            <person name="Chun H.J."/>
            <person name="Kolosova N."/>
            <person name="Cooper D."/>
            <person name="Oddy C."/>
            <person name="Ritland C.E."/>
            <person name="Kirkpatrick R."/>
            <person name="Moore R."/>
            <person name="Barber S."/>
            <person name="Holt R.A."/>
            <person name="Jones S.J."/>
            <person name="Marra M.A."/>
            <person name="Douglas C.J."/>
            <person name="Ritland K."/>
            <person name="Bohlmann J."/>
        </authorList>
    </citation>
    <scope>NUCLEOTIDE SEQUENCE</scope>
    <source>
        <tissue evidence="5">Bark</tissue>
    </source>
</reference>
<dbReference type="Pfam" id="PF00013">
    <property type="entry name" value="KH_1"/>
    <property type="match status" value="3"/>
</dbReference>
<dbReference type="GO" id="GO:0003723">
    <property type="term" value="F:RNA binding"/>
    <property type="evidence" value="ECO:0007669"/>
    <property type="project" value="UniProtKB-UniRule"/>
</dbReference>
<evidence type="ECO:0000313" key="6">
    <source>
        <dbReference type="EMBL" id="ACN40952.1"/>
    </source>
</evidence>
<dbReference type="InterPro" id="IPR004087">
    <property type="entry name" value="KH_dom"/>
</dbReference>
<organism evidence="5">
    <name type="scientific">Picea sitchensis</name>
    <name type="common">Sitka spruce</name>
    <name type="synonym">Pinus sitchensis</name>
    <dbReference type="NCBI Taxonomy" id="3332"/>
    <lineage>
        <taxon>Eukaryota</taxon>
        <taxon>Viridiplantae</taxon>
        <taxon>Streptophyta</taxon>
        <taxon>Embryophyta</taxon>
        <taxon>Tracheophyta</taxon>
        <taxon>Spermatophyta</taxon>
        <taxon>Pinopsida</taxon>
        <taxon>Pinidae</taxon>
        <taxon>Conifers I</taxon>
        <taxon>Pinales</taxon>
        <taxon>Pinaceae</taxon>
        <taxon>Picea</taxon>
    </lineage>
</organism>
<feature type="region of interest" description="Disordered" evidence="3">
    <location>
        <begin position="56"/>
        <end position="75"/>
    </location>
</feature>
<feature type="compositionally biased region" description="Polar residues" evidence="3">
    <location>
        <begin position="279"/>
        <end position="296"/>
    </location>
</feature>
<reference evidence="6" key="2">
    <citation type="submission" date="2009-02" db="EMBL/GenBank/DDBJ databases">
        <title>Full length sequence-verified cDNA sequences from Sitka spruce (Picea sitchensis).</title>
        <authorList>
            <person name="Reid K.E."/>
            <person name="Liao N."/>
            <person name="Ralph S."/>
            <person name="Kolosova N."/>
            <person name="Oddy C."/>
            <person name="Moore R."/>
            <person name="Mayo M."/>
            <person name="Wagner S."/>
            <person name="King J."/>
            <person name="Yanchuk A."/>
            <person name="Holt R."/>
            <person name="Jones S."/>
            <person name="Marra M."/>
            <person name="Ritland C.E."/>
            <person name="Ritland K."/>
            <person name="Bohlmann J."/>
        </authorList>
    </citation>
    <scope>NUCLEOTIDE SEQUENCE</scope>
    <source>
        <tissue evidence="6">Bark</tissue>
    </source>
</reference>
<evidence type="ECO:0000256" key="1">
    <source>
        <dbReference type="ARBA" id="ARBA00022737"/>
    </source>
</evidence>
<feature type="region of interest" description="Disordered" evidence="3">
    <location>
        <begin position="279"/>
        <end position="300"/>
    </location>
</feature>
<keyword evidence="1" id="KW-0677">Repeat</keyword>
<dbReference type="AlphaFoldDB" id="A9NUV7"/>
<dbReference type="InterPro" id="IPR004088">
    <property type="entry name" value="KH_dom_type_1"/>
</dbReference>
<feature type="domain" description="K Homology" evidence="4">
    <location>
        <begin position="83"/>
        <end position="156"/>
    </location>
</feature>
<name>A9NUV7_PICSI</name>
<dbReference type="EMBL" id="BT071494">
    <property type="protein sequence ID" value="ACN40952.1"/>
    <property type="molecule type" value="mRNA"/>
</dbReference>
<evidence type="ECO:0000259" key="4">
    <source>
        <dbReference type="SMART" id="SM00322"/>
    </source>
</evidence>
<protein>
    <recommendedName>
        <fullName evidence="4">K Homology domain-containing protein</fullName>
    </recommendedName>
</protein>
<dbReference type="SUPFAM" id="SSF54791">
    <property type="entry name" value="Eukaryotic type KH-domain (KH-domain type I)"/>
    <property type="match status" value="3"/>
</dbReference>
<accession>A9NUV7</accession>
<feature type="domain" description="K Homology" evidence="4">
    <location>
        <begin position="178"/>
        <end position="253"/>
    </location>
</feature>
<dbReference type="EMBL" id="EF085110">
    <property type="protein sequence ID" value="ABK24418.1"/>
    <property type="molecule type" value="mRNA"/>
</dbReference>
<evidence type="ECO:0000256" key="2">
    <source>
        <dbReference type="PROSITE-ProRule" id="PRU00117"/>
    </source>
</evidence>
<dbReference type="Gene3D" id="3.30.310.210">
    <property type="match status" value="1"/>
</dbReference>
<dbReference type="CDD" id="cd22460">
    <property type="entry name" value="KH-I_PEPPER_rpt2_like"/>
    <property type="match status" value="1"/>
</dbReference>
<proteinExistence type="evidence at transcript level"/>
<dbReference type="SMART" id="SM00322">
    <property type="entry name" value="KH"/>
    <property type="match status" value="3"/>
</dbReference>
<feature type="compositionally biased region" description="Basic and acidic residues" evidence="3">
    <location>
        <begin position="63"/>
        <end position="75"/>
    </location>
</feature>
<dbReference type="CDD" id="cd22461">
    <property type="entry name" value="KH-I_PEPPER_like_rpt3"/>
    <property type="match status" value="1"/>
</dbReference>